<organism evidence="9 10">
    <name type="scientific">Blastomyces percursus</name>
    <dbReference type="NCBI Taxonomy" id="1658174"/>
    <lineage>
        <taxon>Eukaryota</taxon>
        <taxon>Fungi</taxon>
        <taxon>Dikarya</taxon>
        <taxon>Ascomycota</taxon>
        <taxon>Pezizomycotina</taxon>
        <taxon>Eurotiomycetes</taxon>
        <taxon>Eurotiomycetidae</taxon>
        <taxon>Onygenales</taxon>
        <taxon>Ajellomycetaceae</taxon>
        <taxon>Blastomyces</taxon>
    </lineage>
</organism>
<dbReference type="GO" id="GO:0005634">
    <property type="term" value="C:nucleus"/>
    <property type="evidence" value="ECO:0007669"/>
    <property type="project" value="UniProtKB-SubCell"/>
</dbReference>
<dbReference type="GO" id="GO:0005737">
    <property type="term" value="C:cytoplasm"/>
    <property type="evidence" value="ECO:0007669"/>
    <property type="project" value="UniProtKB-SubCell"/>
</dbReference>
<evidence type="ECO:0000256" key="5">
    <source>
        <dbReference type="ARBA" id="ARBA00015162"/>
    </source>
</evidence>
<comment type="subcellular location">
    <subcellularLocation>
        <location evidence="3">Cytoplasm</location>
    </subcellularLocation>
    <subcellularLocation>
        <location evidence="2">Nucleus</location>
    </subcellularLocation>
</comment>
<evidence type="ECO:0000313" key="9">
    <source>
        <dbReference type="EMBL" id="OJD24223.1"/>
    </source>
</evidence>
<dbReference type="Proteomes" id="UP000242791">
    <property type="component" value="Unassembled WGS sequence"/>
</dbReference>
<dbReference type="OrthoDB" id="128308at2759"/>
<dbReference type="SMART" id="SM01312">
    <property type="entry name" value="RTC4"/>
    <property type="match status" value="1"/>
</dbReference>
<comment type="function">
    <text evidence="1">May be involved in a process influencing telomere capping.</text>
</comment>
<dbReference type="EMBL" id="LGTZ01000610">
    <property type="protein sequence ID" value="OJD24223.1"/>
    <property type="molecule type" value="Genomic_DNA"/>
</dbReference>
<evidence type="ECO:0000256" key="3">
    <source>
        <dbReference type="ARBA" id="ARBA00004496"/>
    </source>
</evidence>
<dbReference type="InterPro" id="IPR028094">
    <property type="entry name" value="RTC4_C"/>
</dbReference>
<accession>A0A1J9R6T6</accession>
<dbReference type="PANTHER" id="PTHR41391">
    <property type="entry name" value="RESTRICTION OF TELOMERE CAPPING PROTEIN 4"/>
    <property type="match status" value="1"/>
</dbReference>
<comment type="caution">
    <text evidence="9">The sequence shown here is derived from an EMBL/GenBank/DDBJ whole genome shotgun (WGS) entry which is preliminary data.</text>
</comment>
<evidence type="ECO:0000256" key="7">
    <source>
        <dbReference type="ARBA" id="ARBA00023242"/>
    </source>
</evidence>
<evidence type="ECO:0000256" key="2">
    <source>
        <dbReference type="ARBA" id="ARBA00004123"/>
    </source>
</evidence>
<dbReference type="STRING" id="1658174.A0A1J9R6T6"/>
<comment type="similarity">
    <text evidence="4">Belongs to the RTC4 family.</text>
</comment>
<evidence type="ECO:0000259" key="8">
    <source>
        <dbReference type="SMART" id="SM01312"/>
    </source>
</evidence>
<evidence type="ECO:0000256" key="1">
    <source>
        <dbReference type="ARBA" id="ARBA00002738"/>
    </source>
</evidence>
<reference evidence="9 10" key="1">
    <citation type="submission" date="2015-08" db="EMBL/GenBank/DDBJ databases">
        <title>Emmonsia species relationships and genome sequence.</title>
        <authorList>
            <person name="Cuomo C.A."/>
            <person name="Schwartz I.S."/>
            <person name="Kenyon C."/>
            <person name="De Hoog G.S."/>
            <person name="Govender N.P."/>
            <person name="Botha A."/>
            <person name="Moreno L."/>
            <person name="De Vries M."/>
            <person name="Munoz J.F."/>
            <person name="Stielow J.B."/>
        </authorList>
    </citation>
    <scope>NUCLEOTIDE SEQUENCE [LARGE SCALE GENOMIC DNA]</scope>
    <source>
        <strain evidence="9 10">EI222</strain>
    </source>
</reference>
<dbReference type="VEuPathDB" id="FungiDB:ACJ73_04423"/>
<evidence type="ECO:0000313" key="10">
    <source>
        <dbReference type="Proteomes" id="UP000242791"/>
    </source>
</evidence>
<gene>
    <name evidence="9" type="ORF">ACJ73_04423</name>
</gene>
<feature type="domain" description="Restriction of telomere capping protein 4 C-terminal" evidence="8">
    <location>
        <begin position="1"/>
        <end position="82"/>
    </location>
</feature>
<keyword evidence="10" id="KW-1185">Reference proteome</keyword>
<dbReference type="AlphaFoldDB" id="A0A1J9R6T6"/>
<keyword evidence="6" id="KW-0963">Cytoplasm</keyword>
<evidence type="ECO:0000256" key="4">
    <source>
        <dbReference type="ARBA" id="ARBA00009461"/>
    </source>
</evidence>
<protein>
    <recommendedName>
        <fullName evidence="5">Restriction of telomere capping protein 4</fullName>
    </recommendedName>
</protein>
<dbReference type="InterPro" id="IPR039024">
    <property type="entry name" value="RTC4"/>
</dbReference>
<dbReference type="Pfam" id="PF14474">
    <property type="entry name" value="RTC4"/>
    <property type="match status" value="1"/>
</dbReference>
<sequence>MSRFGQSTHWRPLHGAGYYGPRGGRVVLEHIIFHFAHRLHRAAEDDSLVASCGVLKYAEEVLAPELLASLVMEDLGIDEQTA</sequence>
<name>A0A1J9R6T6_9EURO</name>
<proteinExistence type="inferred from homology"/>
<keyword evidence="7" id="KW-0539">Nucleus</keyword>
<dbReference type="PANTHER" id="PTHR41391:SF1">
    <property type="entry name" value="RESTRICTION OF TELOMERE CAPPING PROTEIN 4"/>
    <property type="match status" value="1"/>
</dbReference>
<evidence type="ECO:0000256" key="6">
    <source>
        <dbReference type="ARBA" id="ARBA00022490"/>
    </source>
</evidence>